<dbReference type="EMBL" id="UZAH01034341">
    <property type="protein sequence ID" value="VDP34608.1"/>
    <property type="molecule type" value="Genomic_DNA"/>
</dbReference>
<sequence length="109" mass="12483">MINEMTIILRRCSLLPPPLRHSNKARRKHVVHLLEFIRHNLIYRGNNNVDKLESASPRGNEETAPMTTPHGLTIKDDKKCAEPCREAFIYAQGDHPCARERENDCGVIL</sequence>
<reference evidence="2 3" key="1">
    <citation type="submission" date="2018-11" db="EMBL/GenBank/DDBJ databases">
        <authorList>
            <consortium name="Pathogen Informatics"/>
        </authorList>
    </citation>
    <scope>NUCLEOTIDE SEQUENCE [LARGE SCALE GENOMIC DNA]</scope>
</reference>
<evidence type="ECO:0000256" key="1">
    <source>
        <dbReference type="SAM" id="MobiDB-lite"/>
    </source>
</evidence>
<accession>A0A183GJC8</accession>
<gene>
    <name evidence="2" type="ORF">HPBE_LOCUS22774</name>
</gene>
<dbReference type="WBParaSite" id="HPBE_0002277501-mRNA-1">
    <property type="protein sequence ID" value="HPBE_0002277501-mRNA-1"/>
    <property type="gene ID" value="HPBE_0002277501"/>
</dbReference>
<dbReference type="Proteomes" id="UP000050761">
    <property type="component" value="Unassembled WGS sequence"/>
</dbReference>
<feature type="region of interest" description="Disordered" evidence="1">
    <location>
        <begin position="52"/>
        <end position="75"/>
    </location>
</feature>
<name>A0A183GJC8_HELPZ</name>
<dbReference type="AlphaFoldDB" id="A0A183GJC8"/>
<organism evidence="3 4">
    <name type="scientific">Heligmosomoides polygyrus</name>
    <name type="common">Parasitic roundworm</name>
    <dbReference type="NCBI Taxonomy" id="6339"/>
    <lineage>
        <taxon>Eukaryota</taxon>
        <taxon>Metazoa</taxon>
        <taxon>Ecdysozoa</taxon>
        <taxon>Nematoda</taxon>
        <taxon>Chromadorea</taxon>
        <taxon>Rhabditida</taxon>
        <taxon>Rhabditina</taxon>
        <taxon>Rhabditomorpha</taxon>
        <taxon>Strongyloidea</taxon>
        <taxon>Heligmosomidae</taxon>
        <taxon>Heligmosomoides</taxon>
    </lineage>
</organism>
<evidence type="ECO:0000313" key="4">
    <source>
        <dbReference type="WBParaSite" id="HPBE_0002277501-mRNA-1"/>
    </source>
</evidence>
<reference evidence="4" key="2">
    <citation type="submission" date="2019-09" db="UniProtKB">
        <authorList>
            <consortium name="WormBaseParasite"/>
        </authorList>
    </citation>
    <scope>IDENTIFICATION</scope>
</reference>
<accession>A0A3P8DLG1</accession>
<evidence type="ECO:0000313" key="3">
    <source>
        <dbReference type="Proteomes" id="UP000050761"/>
    </source>
</evidence>
<proteinExistence type="predicted"/>
<keyword evidence="3" id="KW-1185">Reference proteome</keyword>
<protein>
    <submittedName>
        <fullName evidence="2 4">Uncharacterized protein</fullName>
    </submittedName>
</protein>
<evidence type="ECO:0000313" key="2">
    <source>
        <dbReference type="EMBL" id="VDP34608.1"/>
    </source>
</evidence>